<name>A0A3M5KG42_PSESS</name>
<accession>A0A3M5KG42</accession>
<dbReference type="Proteomes" id="UP000269801">
    <property type="component" value="Unassembled WGS sequence"/>
</dbReference>
<gene>
    <name evidence="2" type="ORF">ALP51_02539</name>
    <name evidence="1" type="ORF">ALP70_01533</name>
</gene>
<dbReference type="EMBL" id="RBSL01000245">
    <property type="protein sequence ID" value="RMS26127.1"/>
    <property type="molecule type" value="Genomic_DNA"/>
</dbReference>
<proteinExistence type="predicted"/>
<reference evidence="3 4" key="1">
    <citation type="submission" date="2018-08" db="EMBL/GenBank/DDBJ databases">
        <title>Recombination of ecologically and evolutionarily significant loci maintains genetic cohesion in the Pseudomonas syringae species complex.</title>
        <authorList>
            <person name="Dillon M."/>
            <person name="Thakur S."/>
            <person name="Almeida R.N.D."/>
            <person name="Weir B.S."/>
            <person name="Guttman D.S."/>
        </authorList>
    </citation>
    <scope>NUCLEOTIDE SEQUENCE [LARGE SCALE GENOMIC DNA]</scope>
    <source>
        <strain evidence="2 4">ICMP 13684</strain>
        <strain evidence="1 3">ICMP 13685</strain>
    </source>
</reference>
<sequence length="93" mass="10376">MDMLKGLDQLQRQLKEAGEVIKNLDGNLCVVNFDPGDPESIEQAIQQIEAAIDERTGRYASNPFIGPLAAEMKERYRAEIVERAAAARLETDE</sequence>
<protein>
    <submittedName>
        <fullName evidence="2">Uncharacterized protein</fullName>
    </submittedName>
</protein>
<dbReference type="EMBL" id="RBTE01000084">
    <property type="protein sequence ID" value="RMT34300.1"/>
    <property type="molecule type" value="Genomic_DNA"/>
</dbReference>
<dbReference type="Proteomes" id="UP000278180">
    <property type="component" value="Unassembled WGS sequence"/>
</dbReference>
<organism evidence="2 4">
    <name type="scientific">Pseudomonas savastanoi</name>
    <name type="common">Pseudomonas syringae pv. savastanoi</name>
    <dbReference type="NCBI Taxonomy" id="29438"/>
    <lineage>
        <taxon>Bacteria</taxon>
        <taxon>Pseudomonadati</taxon>
        <taxon>Pseudomonadota</taxon>
        <taxon>Gammaproteobacteria</taxon>
        <taxon>Pseudomonadales</taxon>
        <taxon>Pseudomonadaceae</taxon>
        <taxon>Pseudomonas</taxon>
    </lineage>
</organism>
<dbReference type="AlphaFoldDB" id="A0A3M5KG42"/>
<comment type="caution">
    <text evidence="2">The sequence shown here is derived from an EMBL/GenBank/DDBJ whole genome shotgun (WGS) entry which is preliminary data.</text>
</comment>
<evidence type="ECO:0000313" key="3">
    <source>
        <dbReference type="Proteomes" id="UP000269801"/>
    </source>
</evidence>
<evidence type="ECO:0000313" key="1">
    <source>
        <dbReference type="EMBL" id="RMS26127.1"/>
    </source>
</evidence>
<evidence type="ECO:0000313" key="2">
    <source>
        <dbReference type="EMBL" id="RMT34300.1"/>
    </source>
</evidence>
<evidence type="ECO:0000313" key="4">
    <source>
        <dbReference type="Proteomes" id="UP000278180"/>
    </source>
</evidence>